<dbReference type="OrthoDB" id="10250730at2759"/>
<comment type="cofactor">
    <cofactor evidence="1">
        <name>Zn(2+)</name>
        <dbReference type="ChEBI" id="CHEBI:29105"/>
    </cofactor>
</comment>
<dbReference type="EMBL" id="MU150232">
    <property type="protein sequence ID" value="KAF9468590.1"/>
    <property type="molecule type" value="Genomic_DNA"/>
</dbReference>
<dbReference type="PANTHER" id="PTHR42978:SF2">
    <property type="entry name" value="102 KBASES UNSTABLE REGION: FROM 1 TO 119443"/>
    <property type="match status" value="1"/>
</dbReference>
<keyword evidence="4" id="KW-0378">Hydrolase</keyword>
<dbReference type="Pfam" id="PF00753">
    <property type="entry name" value="Lactamase_B"/>
    <property type="match status" value="1"/>
</dbReference>
<organism evidence="7 8">
    <name type="scientific">Collybia nuda</name>
    <dbReference type="NCBI Taxonomy" id="64659"/>
    <lineage>
        <taxon>Eukaryota</taxon>
        <taxon>Fungi</taxon>
        <taxon>Dikarya</taxon>
        <taxon>Basidiomycota</taxon>
        <taxon>Agaricomycotina</taxon>
        <taxon>Agaricomycetes</taxon>
        <taxon>Agaricomycetidae</taxon>
        <taxon>Agaricales</taxon>
        <taxon>Tricholomatineae</taxon>
        <taxon>Clitocybaceae</taxon>
        <taxon>Collybia</taxon>
    </lineage>
</organism>
<evidence type="ECO:0000256" key="3">
    <source>
        <dbReference type="ARBA" id="ARBA00022723"/>
    </source>
</evidence>
<dbReference type="InterPro" id="IPR001279">
    <property type="entry name" value="Metallo-B-lactamas"/>
</dbReference>
<proteinExistence type="inferred from homology"/>
<dbReference type="SUPFAM" id="SSF56281">
    <property type="entry name" value="Metallo-hydrolase/oxidoreductase"/>
    <property type="match status" value="1"/>
</dbReference>
<evidence type="ECO:0000256" key="1">
    <source>
        <dbReference type="ARBA" id="ARBA00001947"/>
    </source>
</evidence>
<dbReference type="GO" id="GO:0016787">
    <property type="term" value="F:hydrolase activity"/>
    <property type="evidence" value="ECO:0007669"/>
    <property type="project" value="UniProtKB-KW"/>
</dbReference>
<protein>
    <submittedName>
        <fullName evidence="7">Metallo-hydrolase/oxidoreductase</fullName>
    </submittedName>
</protein>
<dbReference type="Proteomes" id="UP000807353">
    <property type="component" value="Unassembled WGS sequence"/>
</dbReference>
<comment type="caution">
    <text evidence="7">The sequence shown here is derived from an EMBL/GenBank/DDBJ whole genome shotgun (WGS) entry which is preliminary data.</text>
</comment>
<dbReference type="InterPro" id="IPR036866">
    <property type="entry name" value="RibonucZ/Hydroxyglut_hydro"/>
</dbReference>
<keyword evidence="5" id="KW-0862">Zinc</keyword>
<evidence type="ECO:0000313" key="8">
    <source>
        <dbReference type="Proteomes" id="UP000807353"/>
    </source>
</evidence>
<name>A0A9P5YJ73_9AGAR</name>
<evidence type="ECO:0000256" key="2">
    <source>
        <dbReference type="ARBA" id="ARBA00007749"/>
    </source>
</evidence>
<dbReference type="SMART" id="SM00849">
    <property type="entry name" value="Lactamase_B"/>
    <property type="match status" value="1"/>
</dbReference>
<dbReference type="AlphaFoldDB" id="A0A9P5YJ73"/>
<feature type="domain" description="Metallo-beta-lactamase" evidence="6">
    <location>
        <begin position="46"/>
        <end position="275"/>
    </location>
</feature>
<dbReference type="Gene3D" id="3.60.15.10">
    <property type="entry name" value="Ribonuclease Z/Hydroxyacylglutathione hydrolase-like"/>
    <property type="match status" value="1"/>
</dbReference>
<reference evidence="7" key="1">
    <citation type="submission" date="2020-11" db="EMBL/GenBank/DDBJ databases">
        <authorList>
            <consortium name="DOE Joint Genome Institute"/>
            <person name="Ahrendt S."/>
            <person name="Riley R."/>
            <person name="Andreopoulos W."/>
            <person name="Labutti K."/>
            <person name="Pangilinan J."/>
            <person name="Ruiz-Duenas F.J."/>
            <person name="Barrasa J.M."/>
            <person name="Sanchez-Garcia M."/>
            <person name="Camarero S."/>
            <person name="Miyauchi S."/>
            <person name="Serrano A."/>
            <person name="Linde D."/>
            <person name="Babiker R."/>
            <person name="Drula E."/>
            <person name="Ayuso-Fernandez I."/>
            <person name="Pacheco R."/>
            <person name="Padilla G."/>
            <person name="Ferreira P."/>
            <person name="Barriuso J."/>
            <person name="Kellner H."/>
            <person name="Castanera R."/>
            <person name="Alfaro M."/>
            <person name="Ramirez L."/>
            <person name="Pisabarro A.G."/>
            <person name="Kuo A."/>
            <person name="Tritt A."/>
            <person name="Lipzen A."/>
            <person name="He G."/>
            <person name="Yan M."/>
            <person name="Ng V."/>
            <person name="Cullen D."/>
            <person name="Martin F."/>
            <person name="Rosso M.-N."/>
            <person name="Henrissat B."/>
            <person name="Hibbett D."/>
            <person name="Martinez A.T."/>
            <person name="Grigoriev I.V."/>
        </authorList>
    </citation>
    <scope>NUCLEOTIDE SEQUENCE</scope>
    <source>
        <strain evidence="7">CBS 247.69</strain>
    </source>
</reference>
<comment type="similarity">
    <text evidence="2">Belongs to the metallo-beta-lactamase superfamily.</text>
</comment>
<keyword evidence="3" id="KW-0479">Metal-binding</keyword>
<evidence type="ECO:0000259" key="6">
    <source>
        <dbReference type="SMART" id="SM00849"/>
    </source>
</evidence>
<evidence type="ECO:0000256" key="4">
    <source>
        <dbReference type="ARBA" id="ARBA00022801"/>
    </source>
</evidence>
<dbReference type="InterPro" id="IPR051013">
    <property type="entry name" value="MBL_superfamily_lactonases"/>
</dbReference>
<evidence type="ECO:0000256" key="5">
    <source>
        <dbReference type="ARBA" id="ARBA00022833"/>
    </source>
</evidence>
<keyword evidence="8" id="KW-1185">Reference proteome</keyword>
<gene>
    <name evidence="7" type="ORF">BDZ94DRAFT_680925</name>
</gene>
<sequence length="297" mass="32935">MSESLPPPTSTQAYCNISALESGFIELPQELYVTNNSDPQAVISAPSLSFLLKHSEIQSNFLFDLGIRKDWENYPPMVVDLIRKKFPVCITQDVVESLAKGEISPLDIQDVCLSHCHFDHVGDTKPFVRSTFLVGAGTSALLDSGYPTNPRSTIASEILPISRTKFLEPTGWSSLGPFPRALDFHGDGSLYIVDSPGHIAGHITILARTSSDGSWIYLAGDSVHHWDLITGESDIEVLPHRVHKCAHEDKKAAEEHILRIRALCKLPRVQIILAHDESWYKSNKGMPVFWPGKIQSL</sequence>
<dbReference type="GO" id="GO:0046872">
    <property type="term" value="F:metal ion binding"/>
    <property type="evidence" value="ECO:0007669"/>
    <property type="project" value="UniProtKB-KW"/>
</dbReference>
<dbReference type="PANTHER" id="PTHR42978">
    <property type="entry name" value="QUORUM-QUENCHING LACTONASE YTNP-RELATED-RELATED"/>
    <property type="match status" value="1"/>
</dbReference>
<accession>A0A9P5YJ73</accession>
<evidence type="ECO:0000313" key="7">
    <source>
        <dbReference type="EMBL" id="KAF9468590.1"/>
    </source>
</evidence>
<dbReference type="CDD" id="cd07730">
    <property type="entry name" value="metallo-hydrolase-like_MBL-fold"/>
    <property type="match status" value="1"/>
</dbReference>